<dbReference type="OrthoDB" id="1668230at2759"/>
<dbReference type="AlphaFoldDB" id="A0A2J5HWR4"/>
<dbReference type="GO" id="GO:0004672">
    <property type="term" value="F:protein kinase activity"/>
    <property type="evidence" value="ECO:0007669"/>
    <property type="project" value="InterPro"/>
</dbReference>
<keyword evidence="2" id="KW-0418">Kinase</keyword>
<reference evidence="3" key="1">
    <citation type="submission" date="2017-12" db="EMBL/GenBank/DDBJ databases">
        <authorList>
            <consortium name="DOE Joint Genome Institute"/>
            <person name="Mondo S.J."/>
            <person name="Kjaerbolling I."/>
            <person name="Vesth T.C."/>
            <person name="Frisvad J.C."/>
            <person name="Nybo J.L."/>
            <person name="Theobald S."/>
            <person name="Kuo A."/>
            <person name="Bowyer P."/>
            <person name="Matsuda Y."/>
            <person name="Lyhne E.K."/>
            <person name="Kogle M.E."/>
            <person name="Clum A."/>
            <person name="Lipzen A."/>
            <person name="Salamov A."/>
            <person name="Ngan C.Y."/>
            <person name="Daum C."/>
            <person name="Chiniquy J."/>
            <person name="Barry K."/>
            <person name="LaButti K."/>
            <person name="Haridas S."/>
            <person name="Simmons B.A."/>
            <person name="Magnuson J.K."/>
            <person name="Mortensen U.H."/>
            <person name="Larsen T.O."/>
            <person name="Grigoriev I.V."/>
            <person name="Baker S.E."/>
            <person name="Andersen M.R."/>
            <person name="Nordberg H.P."/>
            <person name="Cantor M.N."/>
            <person name="Hua S.X."/>
        </authorList>
    </citation>
    <scope>NUCLEOTIDE SEQUENCE [LARGE SCALE GENOMIC DNA]</scope>
    <source>
        <strain evidence="3">IBT 19404</strain>
    </source>
</reference>
<keyword evidence="2" id="KW-0808">Transferase</keyword>
<dbReference type="PROSITE" id="PS50011">
    <property type="entry name" value="PROTEIN_KINASE_DOM"/>
    <property type="match status" value="1"/>
</dbReference>
<dbReference type="InterPro" id="IPR011009">
    <property type="entry name" value="Kinase-like_dom_sf"/>
</dbReference>
<feature type="domain" description="Protein kinase" evidence="1">
    <location>
        <begin position="93"/>
        <end position="345"/>
    </location>
</feature>
<dbReference type="Pfam" id="PF00069">
    <property type="entry name" value="Pkinase"/>
    <property type="match status" value="1"/>
</dbReference>
<dbReference type="GO" id="GO:0005524">
    <property type="term" value="F:ATP binding"/>
    <property type="evidence" value="ECO:0007669"/>
    <property type="project" value="InterPro"/>
</dbReference>
<gene>
    <name evidence="2" type="ORF">BDW42DRAFT_168016</name>
</gene>
<dbReference type="PANTHER" id="PTHR24347">
    <property type="entry name" value="SERINE/THREONINE-PROTEIN KINASE"/>
    <property type="match status" value="1"/>
</dbReference>
<evidence type="ECO:0000313" key="2">
    <source>
        <dbReference type="EMBL" id="PLN81868.1"/>
    </source>
</evidence>
<dbReference type="Proteomes" id="UP000235023">
    <property type="component" value="Unassembled WGS sequence"/>
</dbReference>
<accession>A0A2J5HWR4</accession>
<organism evidence="2 3">
    <name type="scientific">Aspergillus taichungensis</name>
    <dbReference type="NCBI Taxonomy" id="482145"/>
    <lineage>
        <taxon>Eukaryota</taxon>
        <taxon>Fungi</taxon>
        <taxon>Dikarya</taxon>
        <taxon>Ascomycota</taxon>
        <taxon>Pezizomycotina</taxon>
        <taxon>Eurotiomycetes</taxon>
        <taxon>Eurotiomycetidae</taxon>
        <taxon>Eurotiales</taxon>
        <taxon>Aspergillaceae</taxon>
        <taxon>Aspergillus</taxon>
        <taxon>Aspergillus subgen. Circumdati</taxon>
    </lineage>
</organism>
<evidence type="ECO:0000259" key="1">
    <source>
        <dbReference type="PROSITE" id="PS50011"/>
    </source>
</evidence>
<dbReference type="SUPFAM" id="SSF56112">
    <property type="entry name" value="Protein kinase-like (PK-like)"/>
    <property type="match status" value="1"/>
</dbReference>
<proteinExistence type="predicted"/>
<dbReference type="EMBL" id="KZ559532">
    <property type="protein sequence ID" value="PLN81868.1"/>
    <property type="molecule type" value="Genomic_DNA"/>
</dbReference>
<evidence type="ECO:0000313" key="3">
    <source>
        <dbReference type="Proteomes" id="UP000235023"/>
    </source>
</evidence>
<sequence length="345" mass="38392">MTWIPGPSTMFSFIRTLYLPVLSTFRMICYPINVVVAFVCNSLLGWKPTKSDVQGPCQSSLSGPNTVASAAANDLPIHPAHVKVIQTCRYYPPGVSEIIGRGGESFIGLVDESTVLKYPCVPGDRESIEIEAELLAILGDHPRILASKGLNEYGLMLQYAPNGNLYERVTSELASSFDQKLRWCKQAAEAVKYIHEKRIIHCDINLRNFLLDDNHDLLLADFQGMLKSTHGETVLDGLSRECSKSFMPRIHGDFADVKTDLFALGSAVYFIMLGHEVFPELDSLEDDEQIASRFQSGQFPTDSHACSKITDKCWRQLYESAEDILFDISQVQASKGEGSENQDIN</sequence>
<protein>
    <submittedName>
        <fullName evidence="2">Kinase-like domain-containing protein</fullName>
    </submittedName>
</protein>
<name>A0A2J5HWR4_9EURO</name>
<dbReference type="InterPro" id="IPR000719">
    <property type="entry name" value="Prot_kinase_dom"/>
</dbReference>
<dbReference type="Gene3D" id="1.10.510.10">
    <property type="entry name" value="Transferase(Phosphotransferase) domain 1"/>
    <property type="match status" value="1"/>
</dbReference>
<keyword evidence="3" id="KW-1185">Reference proteome</keyword>